<reference evidence="1 2" key="2">
    <citation type="journal article" date="2011" name="ISME J.">
        <title>RNA-seq reveals cooperative metabolic interactions between two termite-gut spirochete species in co-culture.</title>
        <authorList>
            <person name="Rosenthal A.Z."/>
            <person name="Matson E.G."/>
            <person name="Eldar A."/>
            <person name="Leadbetter J.R."/>
        </authorList>
    </citation>
    <scope>NUCLEOTIDE SEQUENCE [LARGE SCALE GENOMIC DNA]</scope>
    <source>
        <strain evidence="2">ATCC BAA-887 / DSM 12427 / ZAS-2</strain>
    </source>
</reference>
<keyword evidence="2" id="KW-1185">Reference proteome</keyword>
<dbReference type="InterPro" id="IPR035924">
    <property type="entry name" value="FlaG-like_sf"/>
</dbReference>
<dbReference type="RefSeq" id="WP_015708223.1">
    <property type="nucleotide sequence ID" value="NC_015578.1"/>
</dbReference>
<sequence>MGTVIAAVGVKPQQELPQDRGFAKQTRILAAAKTAALEKFEASLPGNRNPSEKVPLDIGPTVADLERVTLALNRRLKFEVDHQSHEVIVKVIDGETDKVIKVLPPEELQRLHDNIKETIGFLFDEKV</sequence>
<organism evidence="1 2">
    <name type="scientific">Treponema primitia (strain ATCC BAA-887 / DSM 12427 / ZAS-2)</name>
    <dbReference type="NCBI Taxonomy" id="545694"/>
    <lineage>
        <taxon>Bacteria</taxon>
        <taxon>Pseudomonadati</taxon>
        <taxon>Spirochaetota</taxon>
        <taxon>Spirochaetia</taxon>
        <taxon>Spirochaetales</taxon>
        <taxon>Treponemataceae</taxon>
        <taxon>Treponema</taxon>
    </lineage>
</organism>
<dbReference type="InterPro" id="IPR005186">
    <property type="entry name" value="FlaG"/>
</dbReference>
<reference evidence="2" key="1">
    <citation type="submission" date="2009-12" db="EMBL/GenBank/DDBJ databases">
        <title>Complete sequence of Treponema primitia strain ZAS-2.</title>
        <authorList>
            <person name="Tetu S.G."/>
            <person name="Matson E."/>
            <person name="Ren Q."/>
            <person name="Seshadri R."/>
            <person name="Elbourne L."/>
            <person name="Hassan K.A."/>
            <person name="Durkin A."/>
            <person name="Radune D."/>
            <person name="Mohamoud Y."/>
            <person name="Shay R."/>
            <person name="Jin S."/>
            <person name="Zhang X."/>
            <person name="Lucey K."/>
            <person name="Ballor N.R."/>
            <person name="Ottesen E."/>
            <person name="Rosenthal R."/>
            <person name="Allen A."/>
            <person name="Leadbetter J.R."/>
            <person name="Paulsen I.T."/>
        </authorList>
    </citation>
    <scope>NUCLEOTIDE SEQUENCE [LARGE SCALE GENOMIC DNA]</scope>
    <source>
        <strain evidence="2">ATCC BAA-887 / DSM 12427 / ZAS-2</strain>
    </source>
</reference>
<keyword evidence="1" id="KW-0969">Cilium</keyword>
<dbReference type="Gene3D" id="3.30.160.170">
    <property type="entry name" value="FlaG-like"/>
    <property type="match status" value="1"/>
</dbReference>
<dbReference type="STRING" id="545694.TREPR_1930"/>
<dbReference type="EMBL" id="CP001843">
    <property type="protein sequence ID" value="AEF86680.1"/>
    <property type="molecule type" value="Genomic_DNA"/>
</dbReference>
<dbReference type="PANTHER" id="PTHR37166">
    <property type="entry name" value="PROTEIN FLAG"/>
    <property type="match status" value="1"/>
</dbReference>
<accession>F5YKK4</accession>
<dbReference type="Pfam" id="PF03646">
    <property type="entry name" value="FlaG"/>
    <property type="match status" value="1"/>
</dbReference>
<dbReference type="AlphaFoldDB" id="F5YKK4"/>
<keyword evidence="1" id="KW-0282">Flagellum</keyword>
<evidence type="ECO:0000313" key="1">
    <source>
        <dbReference type="EMBL" id="AEF86680.1"/>
    </source>
</evidence>
<dbReference type="KEGG" id="tpi:TREPR_1930"/>
<gene>
    <name evidence="1" type="ordered locus">TREPR_1930</name>
</gene>
<keyword evidence="1" id="KW-0966">Cell projection</keyword>
<dbReference type="OrthoDB" id="362353at2"/>
<proteinExistence type="predicted"/>
<name>F5YKK4_TREPZ</name>
<dbReference type="HOGENOM" id="CLU_120910_6_2_12"/>
<dbReference type="SUPFAM" id="SSF160214">
    <property type="entry name" value="FlaG-like"/>
    <property type="match status" value="1"/>
</dbReference>
<protein>
    <submittedName>
        <fullName evidence="1">Putative flagellin FlaG</fullName>
    </submittedName>
</protein>
<dbReference type="Proteomes" id="UP000009223">
    <property type="component" value="Chromosome"/>
</dbReference>
<dbReference type="PANTHER" id="PTHR37166:SF1">
    <property type="entry name" value="PROTEIN FLAG"/>
    <property type="match status" value="1"/>
</dbReference>
<evidence type="ECO:0000313" key="2">
    <source>
        <dbReference type="Proteomes" id="UP000009223"/>
    </source>
</evidence>
<dbReference type="eggNOG" id="COG1334">
    <property type="taxonomic scope" value="Bacteria"/>
</dbReference>